<accession>A0A5B2VHG9</accession>
<feature type="transmembrane region" description="Helical" evidence="1">
    <location>
        <begin position="229"/>
        <end position="251"/>
    </location>
</feature>
<evidence type="ECO:0000313" key="2">
    <source>
        <dbReference type="EMBL" id="KAA2237779.1"/>
    </source>
</evidence>
<gene>
    <name evidence="2" type="ORF">F0L46_08875</name>
</gene>
<proteinExistence type="predicted"/>
<dbReference type="AlphaFoldDB" id="A0A5B2VHG9"/>
<dbReference type="Proteomes" id="UP000323142">
    <property type="component" value="Unassembled WGS sequence"/>
</dbReference>
<dbReference type="InterPro" id="IPR038770">
    <property type="entry name" value="Na+/solute_symporter_sf"/>
</dbReference>
<feature type="transmembrane region" description="Helical" evidence="1">
    <location>
        <begin position="199"/>
        <end position="223"/>
    </location>
</feature>
<dbReference type="OrthoDB" id="7262824at2"/>
<comment type="caution">
    <text evidence="2">The sequence shown here is derived from an EMBL/GenBank/DDBJ whole genome shotgun (WGS) entry which is preliminary data.</text>
</comment>
<dbReference type="Gene3D" id="1.20.1530.20">
    <property type="match status" value="1"/>
</dbReference>
<keyword evidence="1" id="KW-1133">Transmembrane helix</keyword>
<feature type="transmembrane region" description="Helical" evidence="1">
    <location>
        <begin position="67"/>
        <end position="89"/>
    </location>
</feature>
<feature type="transmembrane region" description="Helical" evidence="1">
    <location>
        <begin position="130"/>
        <end position="149"/>
    </location>
</feature>
<organism evidence="2 3">
    <name type="scientific">Salinarimonas soli</name>
    <dbReference type="NCBI Taxonomy" id="1638099"/>
    <lineage>
        <taxon>Bacteria</taxon>
        <taxon>Pseudomonadati</taxon>
        <taxon>Pseudomonadota</taxon>
        <taxon>Alphaproteobacteria</taxon>
        <taxon>Hyphomicrobiales</taxon>
        <taxon>Salinarimonadaceae</taxon>
        <taxon>Salinarimonas</taxon>
    </lineage>
</organism>
<keyword evidence="1" id="KW-0812">Transmembrane</keyword>
<protein>
    <recommendedName>
        <fullName evidence="4">Na+-dependent transporter</fullName>
    </recommendedName>
</protein>
<keyword evidence="3" id="KW-1185">Reference proteome</keyword>
<evidence type="ECO:0000256" key="1">
    <source>
        <dbReference type="SAM" id="Phobius"/>
    </source>
</evidence>
<feature type="transmembrane region" description="Helical" evidence="1">
    <location>
        <begin position="169"/>
        <end position="187"/>
    </location>
</feature>
<reference evidence="2 3" key="2">
    <citation type="submission" date="2019-09" db="EMBL/GenBank/DDBJ databases">
        <authorList>
            <person name="Jin C."/>
        </authorList>
    </citation>
    <scope>NUCLEOTIDE SEQUENCE [LARGE SCALE GENOMIC DNA]</scope>
    <source>
        <strain evidence="2 3">BN140002</strain>
    </source>
</reference>
<feature type="transmembrane region" description="Helical" evidence="1">
    <location>
        <begin position="272"/>
        <end position="292"/>
    </location>
</feature>
<name>A0A5B2VHG9_9HYPH</name>
<feature type="transmembrane region" description="Helical" evidence="1">
    <location>
        <begin position="36"/>
        <end position="55"/>
    </location>
</feature>
<evidence type="ECO:0000313" key="3">
    <source>
        <dbReference type="Proteomes" id="UP000323142"/>
    </source>
</evidence>
<dbReference type="EMBL" id="VUOA01000018">
    <property type="protein sequence ID" value="KAA2237779.1"/>
    <property type="molecule type" value="Genomic_DNA"/>
</dbReference>
<dbReference type="RefSeq" id="WP_149816766.1">
    <property type="nucleotide sequence ID" value="NZ_VUOA01000018.1"/>
</dbReference>
<evidence type="ECO:0008006" key="4">
    <source>
        <dbReference type="Google" id="ProtNLM"/>
    </source>
</evidence>
<feature type="transmembrane region" description="Helical" evidence="1">
    <location>
        <begin position="101"/>
        <end position="123"/>
    </location>
</feature>
<reference evidence="2 3" key="1">
    <citation type="submission" date="2019-09" db="EMBL/GenBank/DDBJ databases">
        <title>Salinarimonas rosea gen. nov., sp. nov., a new member of the a-2 subgroup of the Proteobacteria.</title>
        <authorList>
            <person name="Liu J."/>
        </authorList>
    </citation>
    <scope>NUCLEOTIDE SEQUENCE [LARGE SCALE GENOMIC DNA]</scope>
    <source>
        <strain evidence="2 3">BN140002</strain>
    </source>
</reference>
<keyword evidence="1" id="KW-0472">Membrane</keyword>
<sequence>MTPLTTFLSLIGRYGTQGFAVSIFLGLALPQFAAAARPLLPITIFVFTMITFARVDSAALKELIRRPAPLGLACLWLVAAPVALVLAVVAVVGRGSMDPGLLLGLAIMAAAPPIMSAGAVALMLGLQPTLLITAVLVTTLAAPVVSPVVAEFVAGGAVPLDLAVLIRRLVIFIGGALAAAMALRWWLGEARIRANKASFDGLGVVMYFLFAIAAMDGVLAAMIATPGRVAGFLGVAFAMSFMGFLSAELVLRPLPRSDRFVLGYATGQRNMGLLIAALGAATPDTTFLYFALAQFPIYLMPQIVKPLANRLRAAAPVPSRGT</sequence>